<dbReference type="InterPro" id="IPR006707">
    <property type="entry name" value="T7SS_EccD"/>
</dbReference>
<dbReference type="EMBL" id="MVHD01000008">
    <property type="protein sequence ID" value="OQZ91727.1"/>
    <property type="molecule type" value="Genomic_DNA"/>
</dbReference>
<dbReference type="Pfam" id="PF19053">
    <property type="entry name" value="EccD"/>
    <property type="match status" value="1"/>
</dbReference>
<keyword evidence="5 7" id="KW-1133">Transmembrane helix</keyword>
<feature type="domain" description="EccD-like transmembrane" evidence="8">
    <location>
        <begin position="136"/>
        <end position="460"/>
    </location>
</feature>
<comment type="caution">
    <text evidence="9">The sequence shown here is derived from an EMBL/GenBank/DDBJ whole genome shotgun (WGS) entry which is preliminary data.</text>
</comment>
<feature type="transmembrane region" description="Helical" evidence="7">
    <location>
        <begin position="221"/>
        <end position="239"/>
    </location>
</feature>
<organism evidence="9 10">
    <name type="scientific">Mycobacterium alsense</name>
    <dbReference type="NCBI Taxonomy" id="324058"/>
    <lineage>
        <taxon>Bacteria</taxon>
        <taxon>Bacillati</taxon>
        <taxon>Actinomycetota</taxon>
        <taxon>Actinomycetes</taxon>
        <taxon>Mycobacteriales</taxon>
        <taxon>Mycobacteriaceae</taxon>
        <taxon>Mycobacterium</taxon>
    </lineage>
</organism>
<protein>
    <submittedName>
        <fullName evidence="9">Type VII secretion integral membrane protein EccD</fullName>
    </submittedName>
</protein>
<evidence type="ECO:0000256" key="7">
    <source>
        <dbReference type="SAM" id="Phobius"/>
    </source>
</evidence>
<evidence type="ECO:0000313" key="10">
    <source>
        <dbReference type="Proteomes" id="UP000192319"/>
    </source>
</evidence>
<evidence type="ECO:0000256" key="5">
    <source>
        <dbReference type="ARBA" id="ARBA00022989"/>
    </source>
</evidence>
<dbReference type="Pfam" id="PF08817">
    <property type="entry name" value="YukD"/>
    <property type="match status" value="1"/>
</dbReference>
<evidence type="ECO:0000259" key="8">
    <source>
        <dbReference type="Pfam" id="PF19053"/>
    </source>
</evidence>
<accession>A0ABX3REE3</accession>
<keyword evidence="3" id="KW-1003">Cell membrane</keyword>
<feature type="transmembrane region" description="Helical" evidence="7">
    <location>
        <begin position="167"/>
        <end position="186"/>
    </location>
</feature>
<evidence type="ECO:0000256" key="2">
    <source>
        <dbReference type="ARBA" id="ARBA00006162"/>
    </source>
</evidence>
<keyword evidence="4 7" id="KW-0812">Transmembrane</keyword>
<feature type="transmembrane region" description="Helical" evidence="7">
    <location>
        <begin position="193"/>
        <end position="215"/>
    </location>
</feature>
<dbReference type="Proteomes" id="UP000192319">
    <property type="component" value="Unassembled WGS sequence"/>
</dbReference>
<evidence type="ECO:0000256" key="3">
    <source>
        <dbReference type="ARBA" id="ARBA00022475"/>
    </source>
</evidence>
<evidence type="ECO:0000256" key="4">
    <source>
        <dbReference type="ARBA" id="ARBA00022692"/>
    </source>
</evidence>
<comment type="subcellular location">
    <subcellularLocation>
        <location evidence="1">Cell membrane</location>
        <topology evidence="1">Multi-pass membrane protein</topology>
    </subcellularLocation>
</comment>
<dbReference type="InterPro" id="IPR044049">
    <property type="entry name" value="EccD_transm"/>
</dbReference>
<feature type="transmembrane region" description="Helical" evidence="7">
    <location>
        <begin position="135"/>
        <end position="155"/>
    </location>
</feature>
<keyword evidence="10" id="KW-1185">Reference proteome</keyword>
<sequence>MRVVRSKGPPLISLTASDSGLRRVSVHAGATVTDLALPAGVPVAVLIPSIVDILGVHGPDDSGEARRFQLTRPGTAPLSASATLAQNGVRDGDVLILARGVTPPPAPRHDDVAVAVSATLGGARRPGAPARRRRAARLTGAIAAACLTGIGAVALVRDAFSAGVTDVAVGVVASAGLLALLGAAVAHRTYGDATAGLALGVIAAAFAALAGFLAVPGPPGPPNVALAAAAAAVISVLGMRVSGCGAVTLTALACVAGVTAGTAAVGVITAAPSRALGAVSALISVGLLGLAARLSLALARLSPQLPPPADLDHRAIRAHHWFRSLRAAFASTAAVGAVVAVLAGAGRPSCIAFGAATGTWLLLRARSQGDPTPVLAACGMVPVTMAFGVAALSMPGHGAWVAATTTTLVATAVGLGFVAAGTSLSPALARGVEALESGLLIAMVPAACWVCGLYGAVRGLTLP</sequence>
<feature type="transmembrane region" description="Helical" evidence="7">
    <location>
        <begin position="399"/>
        <end position="419"/>
    </location>
</feature>
<feature type="transmembrane region" description="Helical" evidence="7">
    <location>
        <begin position="246"/>
        <end position="269"/>
    </location>
</feature>
<feature type="transmembrane region" description="Helical" evidence="7">
    <location>
        <begin position="374"/>
        <end position="392"/>
    </location>
</feature>
<evidence type="ECO:0000256" key="1">
    <source>
        <dbReference type="ARBA" id="ARBA00004651"/>
    </source>
</evidence>
<evidence type="ECO:0000313" key="9">
    <source>
        <dbReference type="EMBL" id="OQZ91727.1"/>
    </source>
</evidence>
<name>A0ABX3REE3_9MYCO</name>
<feature type="transmembrane region" description="Helical" evidence="7">
    <location>
        <begin position="275"/>
        <end position="296"/>
    </location>
</feature>
<feature type="transmembrane region" description="Helical" evidence="7">
    <location>
        <begin position="439"/>
        <end position="457"/>
    </location>
</feature>
<comment type="similarity">
    <text evidence="2">Belongs to the EccD/Snm4 family.</text>
</comment>
<evidence type="ECO:0000256" key="6">
    <source>
        <dbReference type="ARBA" id="ARBA00023136"/>
    </source>
</evidence>
<proteinExistence type="inferred from homology"/>
<keyword evidence="6 7" id="KW-0472">Membrane</keyword>
<dbReference type="NCBIfam" id="TIGR03920">
    <property type="entry name" value="T7SS_EccD"/>
    <property type="match status" value="1"/>
</dbReference>
<reference evidence="9 10" key="1">
    <citation type="submission" date="2017-02" db="EMBL/GenBank/DDBJ databases">
        <title>The new phylogeny of genus Mycobacterium.</title>
        <authorList>
            <person name="Tortoli E."/>
            <person name="Trovato A."/>
            <person name="Cirillo D.M."/>
        </authorList>
    </citation>
    <scope>NUCLEOTIDE SEQUENCE [LARGE SCALE GENOMIC DNA]</scope>
    <source>
        <strain evidence="9 10">DSM 45230</strain>
    </source>
</reference>
<dbReference type="Gene3D" id="3.10.20.90">
    <property type="entry name" value="Phosphatidylinositol 3-kinase Catalytic Subunit, Chain A, domain 1"/>
    <property type="match status" value="1"/>
</dbReference>
<dbReference type="InterPro" id="IPR024962">
    <property type="entry name" value="YukD-like"/>
</dbReference>
<dbReference type="PIRSF" id="PIRSF017804">
    <property type="entry name" value="Secretion_EccD1"/>
    <property type="match status" value="1"/>
</dbReference>
<gene>
    <name evidence="9" type="ORF">BST11_07525</name>
</gene>
<feature type="transmembrane region" description="Helical" evidence="7">
    <location>
        <begin position="327"/>
        <end position="354"/>
    </location>
</feature>